<comment type="caution">
    <text evidence="2">The sequence shown here is derived from an EMBL/GenBank/DDBJ whole genome shotgun (WGS) entry which is preliminary data.</text>
</comment>
<feature type="transmembrane region" description="Helical" evidence="1">
    <location>
        <begin position="21"/>
        <end position="43"/>
    </location>
</feature>
<evidence type="ECO:0000313" key="2">
    <source>
        <dbReference type="EMBL" id="KAK2149834.1"/>
    </source>
</evidence>
<evidence type="ECO:0000313" key="3">
    <source>
        <dbReference type="Proteomes" id="UP001208570"/>
    </source>
</evidence>
<dbReference type="AlphaFoldDB" id="A0AAD9JBL8"/>
<dbReference type="Proteomes" id="UP001208570">
    <property type="component" value="Unassembled WGS sequence"/>
</dbReference>
<feature type="non-terminal residue" evidence="2">
    <location>
        <position position="1"/>
    </location>
</feature>
<sequence length="112" mass="12796">MINFNQQQRDTMPRFSTTHIHKIYISCLFVCLIIRYMLAYFTVIGCGDPEIPYAGWLKRNGNEAEIGCKHSKTTWRLTCEHNKWMGTYGNCTGGKAAGVFGDVTWGKHTIPF</sequence>
<organism evidence="2 3">
    <name type="scientific">Paralvinella palmiformis</name>
    <dbReference type="NCBI Taxonomy" id="53620"/>
    <lineage>
        <taxon>Eukaryota</taxon>
        <taxon>Metazoa</taxon>
        <taxon>Spiralia</taxon>
        <taxon>Lophotrochozoa</taxon>
        <taxon>Annelida</taxon>
        <taxon>Polychaeta</taxon>
        <taxon>Sedentaria</taxon>
        <taxon>Canalipalpata</taxon>
        <taxon>Terebellida</taxon>
        <taxon>Terebelliformia</taxon>
        <taxon>Alvinellidae</taxon>
        <taxon>Paralvinella</taxon>
    </lineage>
</organism>
<proteinExistence type="predicted"/>
<protein>
    <submittedName>
        <fullName evidence="2">Uncharacterized protein</fullName>
    </submittedName>
</protein>
<gene>
    <name evidence="2" type="ORF">LSH36_435g03052</name>
</gene>
<evidence type="ECO:0000256" key="1">
    <source>
        <dbReference type="SAM" id="Phobius"/>
    </source>
</evidence>
<dbReference type="EMBL" id="JAODUP010000435">
    <property type="protein sequence ID" value="KAK2149834.1"/>
    <property type="molecule type" value="Genomic_DNA"/>
</dbReference>
<accession>A0AAD9JBL8</accession>
<keyword evidence="1" id="KW-0472">Membrane</keyword>
<keyword evidence="3" id="KW-1185">Reference proteome</keyword>
<keyword evidence="1" id="KW-1133">Transmembrane helix</keyword>
<name>A0AAD9JBL8_9ANNE</name>
<reference evidence="2" key="1">
    <citation type="journal article" date="2023" name="Mol. Biol. Evol.">
        <title>Third-Generation Sequencing Reveals the Adaptive Role of the Epigenome in Three Deep-Sea Polychaetes.</title>
        <authorList>
            <person name="Perez M."/>
            <person name="Aroh O."/>
            <person name="Sun Y."/>
            <person name="Lan Y."/>
            <person name="Juniper S.K."/>
            <person name="Young C.R."/>
            <person name="Angers B."/>
            <person name="Qian P.Y."/>
        </authorList>
    </citation>
    <scope>NUCLEOTIDE SEQUENCE</scope>
    <source>
        <strain evidence="2">P08H-3</strain>
    </source>
</reference>
<keyword evidence="1" id="KW-0812">Transmembrane</keyword>